<dbReference type="Proteomes" id="UP000554342">
    <property type="component" value="Unassembled WGS sequence"/>
</dbReference>
<keyword evidence="2" id="KW-0201">Cytochrome c-type biogenesis</keyword>
<evidence type="ECO:0000313" key="6">
    <source>
        <dbReference type="EMBL" id="MBB5718924.1"/>
    </source>
</evidence>
<comment type="subcellular location">
    <subcellularLocation>
        <location evidence="1">Cell envelope</location>
    </subcellularLocation>
</comment>
<dbReference type="GO" id="GO:0030313">
    <property type="term" value="C:cell envelope"/>
    <property type="evidence" value="ECO:0007669"/>
    <property type="project" value="UniProtKB-SubCell"/>
</dbReference>
<sequence length="179" mass="19132">MAVKVRHILLWLPLVLFAVLMIVVATGVIRPNTHAVRSHMTGKPVPAFTLSPMVPGKPGLSTTDFIGHGPRLLNVFGSWCVPCAAEAGELQKLKALGVPVEGVAIRDKPQDVQAFLARYGDPYDRIGDDSRARVQLAMGSSGVPESFLIDGKGRIVLQHIGAIRADDIPGIIAAWKAAQ</sequence>
<keyword evidence="7" id="KW-1185">Reference proteome</keyword>
<evidence type="ECO:0000313" key="7">
    <source>
        <dbReference type="Proteomes" id="UP000554342"/>
    </source>
</evidence>
<dbReference type="AlphaFoldDB" id="A0A840YZJ4"/>
<dbReference type="PROSITE" id="PS00194">
    <property type="entry name" value="THIOREDOXIN_1"/>
    <property type="match status" value="1"/>
</dbReference>
<reference evidence="6 7" key="1">
    <citation type="submission" date="2020-08" db="EMBL/GenBank/DDBJ databases">
        <title>Genomic Encyclopedia of Type Strains, Phase IV (KMG-IV): sequencing the most valuable type-strain genomes for metagenomic binning, comparative biology and taxonomic classification.</title>
        <authorList>
            <person name="Goeker M."/>
        </authorList>
    </citation>
    <scope>NUCLEOTIDE SEQUENCE [LARGE SCALE GENOMIC DNA]</scope>
    <source>
        <strain evidence="6 7">DSM 27203</strain>
    </source>
</reference>
<dbReference type="GO" id="GO:0015036">
    <property type="term" value="F:disulfide oxidoreductase activity"/>
    <property type="evidence" value="ECO:0007669"/>
    <property type="project" value="UniProtKB-ARBA"/>
</dbReference>
<protein>
    <submittedName>
        <fullName evidence="6">Cytochrome c biogenesis protein CcmG/thiol:disulfide interchange protein DsbE</fullName>
    </submittedName>
</protein>
<comment type="caution">
    <text evidence="6">The sequence shown here is derived from an EMBL/GenBank/DDBJ whole genome shotgun (WGS) entry which is preliminary data.</text>
</comment>
<evidence type="ECO:0000259" key="5">
    <source>
        <dbReference type="PROSITE" id="PS51352"/>
    </source>
</evidence>
<dbReference type="InterPro" id="IPR017937">
    <property type="entry name" value="Thioredoxin_CS"/>
</dbReference>
<dbReference type="PANTHER" id="PTHR42852">
    <property type="entry name" value="THIOL:DISULFIDE INTERCHANGE PROTEIN DSBE"/>
    <property type="match status" value="1"/>
</dbReference>
<dbReference type="GO" id="GO:0017004">
    <property type="term" value="P:cytochrome complex assembly"/>
    <property type="evidence" value="ECO:0007669"/>
    <property type="project" value="UniProtKB-KW"/>
</dbReference>
<dbReference type="EMBL" id="JACIJI010000002">
    <property type="protein sequence ID" value="MBB5718924.1"/>
    <property type="molecule type" value="Genomic_DNA"/>
</dbReference>
<evidence type="ECO:0000256" key="2">
    <source>
        <dbReference type="ARBA" id="ARBA00022748"/>
    </source>
</evidence>
<accession>A0A840YZJ4</accession>
<evidence type="ECO:0000256" key="3">
    <source>
        <dbReference type="ARBA" id="ARBA00023157"/>
    </source>
</evidence>
<dbReference type="Gene3D" id="3.40.30.10">
    <property type="entry name" value="Glutaredoxin"/>
    <property type="match status" value="1"/>
</dbReference>
<keyword evidence="3" id="KW-1015">Disulfide bond</keyword>
<gene>
    <name evidence="6" type="ORF">FHR23_001847</name>
</gene>
<dbReference type="InterPro" id="IPR050553">
    <property type="entry name" value="Thioredoxin_ResA/DsbE_sf"/>
</dbReference>
<proteinExistence type="predicted"/>
<evidence type="ECO:0000256" key="1">
    <source>
        <dbReference type="ARBA" id="ARBA00004196"/>
    </source>
</evidence>
<organism evidence="6 7">
    <name type="scientific">Stakelama sediminis</name>
    <dbReference type="NCBI Taxonomy" id="463200"/>
    <lineage>
        <taxon>Bacteria</taxon>
        <taxon>Pseudomonadati</taxon>
        <taxon>Pseudomonadota</taxon>
        <taxon>Alphaproteobacteria</taxon>
        <taxon>Sphingomonadales</taxon>
        <taxon>Sphingomonadaceae</taxon>
        <taxon>Stakelama</taxon>
    </lineage>
</organism>
<dbReference type="Pfam" id="PF08534">
    <property type="entry name" value="Redoxin"/>
    <property type="match status" value="1"/>
</dbReference>
<dbReference type="SUPFAM" id="SSF52833">
    <property type="entry name" value="Thioredoxin-like"/>
    <property type="match status" value="1"/>
</dbReference>
<feature type="domain" description="Thioredoxin" evidence="5">
    <location>
        <begin position="39"/>
        <end position="179"/>
    </location>
</feature>
<dbReference type="PROSITE" id="PS51352">
    <property type="entry name" value="THIOREDOXIN_2"/>
    <property type="match status" value="1"/>
</dbReference>
<name>A0A840YZJ4_9SPHN</name>
<dbReference type="PANTHER" id="PTHR42852:SF6">
    <property type="entry name" value="THIOL:DISULFIDE INTERCHANGE PROTEIN DSBE"/>
    <property type="match status" value="1"/>
</dbReference>
<evidence type="ECO:0000256" key="4">
    <source>
        <dbReference type="ARBA" id="ARBA00023284"/>
    </source>
</evidence>
<dbReference type="RefSeq" id="WP_343043084.1">
    <property type="nucleotide sequence ID" value="NZ_BAABIF010000013.1"/>
</dbReference>
<dbReference type="InterPro" id="IPR036249">
    <property type="entry name" value="Thioredoxin-like_sf"/>
</dbReference>
<dbReference type="InterPro" id="IPR013766">
    <property type="entry name" value="Thioredoxin_domain"/>
</dbReference>
<keyword evidence="4" id="KW-0676">Redox-active center</keyword>
<dbReference type="InterPro" id="IPR013740">
    <property type="entry name" value="Redoxin"/>
</dbReference>